<dbReference type="KEGG" id="tad:TRIADDRAFT_59726"/>
<accession>B3S695</accession>
<dbReference type="STRING" id="10228.B3S695"/>
<name>B3S695_TRIAD</name>
<dbReference type="CTD" id="6757079"/>
<reference evidence="1 2" key="1">
    <citation type="journal article" date="2008" name="Nature">
        <title>The Trichoplax genome and the nature of placozoans.</title>
        <authorList>
            <person name="Srivastava M."/>
            <person name="Begovic E."/>
            <person name="Chapman J."/>
            <person name="Putnam N.H."/>
            <person name="Hellsten U."/>
            <person name="Kawashima T."/>
            <person name="Kuo A."/>
            <person name="Mitros T."/>
            <person name="Salamov A."/>
            <person name="Carpenter M.L."/>
            <person name="Signorovitch A.Y."/>
            <person name="Moreno M.A."/>
            <person name="Kamm K."/>
            <person name="Grimwood J."/>
            <person name="Schmutz J."/>
            <person name="Shapiro H."/>
            <person name="Grigoriev I.V."/>
            <person name="Buss L.W."/>
            <person name="Schierwater B."/>
            <person name="Dellaporta S.L."/>
            <person name="Rokhsar D.S."/>
        </authorList>
    </citation>
    <scope>NUCLEOTIDE SEQUENCE [LARGE SCALE GENOMIC DNA]</scope>
    <source>
        <strain evidence="1 2">Grell-BS-1999</strain>
    </source>
</reference>
<evidence type="ECO:0000313" key="1">
    <source>
        <dbReference type="EMBL" id="EDV21584.1"/>
    </source>
</evidence>
<dbReference type="GeneID" id="6757079"/>
<sequence>MEGAKGSDKPRPPDPIYVLRSIKSPVTDLNIALLSNMQSFRWSNRTMELGKQARYVVYQWAWMFFVMEGMVKLMFGIYAAAESIRVYEPALIHVNQITIKNIWNGENVHKLNISNDGGLGMCMYSKCIVNEHYGRPYIMAGYECGDIILWDVAERKPLCQNKCFNEPDLTSTYAHGLVGSVERAITTVEINNMVQCCLFINEIS</sequence>
<dbReference type="EMBL" id="DS985252">
    <property type="protein sequence ID" value="EDV21584.1"/>
    <property type="molecule type" value="Genomic_DNA"/>
</dbReference>
<proteinExistence type="predicted"/>
<dbReference type="PhylomeDB" id="B3S695"/>
<dbReference type="Proteomes" id="UP000009022">
    <property type="component" value="Unassembled WGS sequence"/>
</dbReference>
<keyword evidence="2" id="KW-1185">Reference proteome</keyword>
<protein>
    <submittedName>
        <fullName evidence="1">Uncharacterized protein</fullName>
    </submittedName>
</protein>
<dbReference type="HOGENOM" id="CLU_1344805_0_0_1"/>
<organism evidence="1 2">
    <name type="scientific">Trichoplax adhaerens</name>
    <name type="common">Trichoplax reptans</name>
    <dbReference type="NCBI Taxonomy" id="10228"/>
    <lineage>
        <taxon>Eukaryota</taxon>
        <taxon>Metazoa</taxon>
        <taxon>Placozoa</taxon>
        <taxon>Uniplacotomia</taxon>
        <taxon>Trichoplacea</taxon>
        <taxon>Trichoplacidae</taxon>
        <taxon>Trichoplax</taxon>
    </lineage>
</organism>
<evidence type="ECO:0000313" key="2">
    <source>
        <dbReference type="Proteomes" id="UP000009022"/>
    </source>
</evidence>
<dbReference type="RefSeq" id="XP_002115732.1">
    <property type="nucleotide sequence ID" value="XM_002115696.1"/>
</dbReference>
<dbReference type="AlphaFoldDB" id="B3S695"/>
<gene>
    <name evidence="1" type="ORF">TRIADDRAFT_59726</name>
</gene>
<dbReference type="InParanoid" id="B3S695"/>
<dbReference type="OrthoDB" id="7668193at2759"/>